<protein>
    <submittedName>
        <fullName evidence="1">Uncharacterized protein</fullName>
    </submittedName>
</protein>
<organism evidence="1">
    <name type="scientific">marine metagenome</name>
    <dbReference type="NCBI Taxonomy" id="408172"/>
    <lineage>
        <taxon>unclassified sequences</taxon>
        <taxon>metagenomes</taxon>
        <taxon>ecological metagenomes</taxon>
    </lineage>
</organism>
<accession>A0A382CB96</accession>
<dbReference type="AlphaFoldDB" id="A0A382CB96"/>
<name>A0A382CB96_9ZZZZ</name>
<sequence>QRFVFASGLLIWNPGSITKFPSNSSRHEKGGDDR</sequence>
<dbReference type="EMBL" id="UINC01033614">
    <property type="protein sequence ID" value="SVB23174.1"/>
    <property type="molecule type" value="Genomic_DNA"/>
</dbReference>
<feature type="non-terminal residue" evidence="1">
    <location>
        <position position="1"/>
    </location>
</feature>
<reference evidence="1" key="1">
    <citation type="submission" date="2018-05" db="EMBL/GenBank/DDBJ databases">
        <authorList>
            <person name="Lanie J.A."/>
            <person name="Ng W.-L."/>
            <person name="Kazmierczak K.M."/>
            <person name="Andrzejewski T.M."/>
            <person name="Davidsen T.M."/>
            <person name="Wayne K.J."/>
            <person name="Tettelin H."/>
            <person name="Glass J.I."/>
            <person name="Rusch D."/>
            <person name="Podicherti R."/>
            <person name="Tsui H.-C.T."/>
            <person name="Winkler M.E."/>
        </authorList>
    </citation>
    <scope>NUCLEOTIDE SEQUENCE</scope>
</reference>
<evidence type="ECO:0000313" key="1">
    <source>
        <dbReference type="EMBL" id="SVB23174.1"/>
    </source>
</evidence>
<proteinExistence type="predicted"/>
<gene>
    <name evidence="1" type="ORF">METZ01_LOCUS176028</name>
</gene>